<organism evidence="1 2">
    <name type="scientific">Araneus ventricosus</name>
    <name type="common">Orbweaver spider</name>
    <name type="synonym">Epeira ventricosa</name>
    <dbReference type="NCBI Taxonomy" id="182803"/>
    <lineage>
        <taxon>Eukaryota</taxon>
        <taxon>Metazoa</taxon>
        <taxon>Ecdysozoa</taxon>
        <taxon>Arthropoda</taxon>
        <taxon>Chelicerata</taxon>
        <taxon>Arachnida</taxon>
        <taxon>Araneae</taxon>
        <taxon>Araneomorphae</taxon>
        <taxon>Entelegynae</taxon>
        <taxon>Araneoidea</taxon>
        <taxon>Araneidae</taxon>
        <taxon>Araneus</taxon>
    </lineage>
</organism>
<protein>
    <submittedName>
        <fullName evidence="1">Uncharacterized protein</fullName>
    </submittedName>
</protein>
<gene>
    <name evidence="1" type="ORF">AVEN_217805_1</name>
</gene>
<accession>A0A4Y2HFE6</accession>
<dbReference type="AlphaFoldDB" id="A0A4Y2HFE6"/>
<comment type="caution">
    <text evidence="1">The sequence shown here is derived from an EMBL/GenBank/DDBJ whole genome shotgun (WGS) entry which is preliminary data.</text>
</comment>
<proteinExistence type="predicted"/>
<dbReference type="Proteomes" id="UP000499080">
    <property type="component" value="Unassembled WGS sequence"/>
</dbReference>
<reference evidence="1 2" key="1">
    <citation type="journal article" date="2019" name="Sci. Rep.">
        <title>Orb-weaving spider Araneus ventricosus genome elucidates the spidroin gene catalogue.</title>
        <authorList>
            <person name="Kono N."/>
            <person name="Nakamura H."/>
            <person name="Ohtoshi R."/>
            <person name="Moran D.A.P."/>
            <person name="Shinohara A."/>
            <person name="Yoshida Y."/>
            <person name="Fujiwara M."/>
            <person name="Mori M."/>
            <person name="Tomita M."/>
            <person name="Arakawa K."/>
        </authorList>
    </citation>
    <scope>NUCLEOTIDE SEQUENCE [LARGE SCALE GENOMIC DNA]</scope>
</reference>
<sequence>MSFQTLVYTGHYLVSLFHGPSSQMQLKPTVCASNGRSVLLNGRAGHHLRMTHEVFLCYGTAMRRCAETFMAIERLSVEEWLWNALICRMVIGSYGIKQLSF</sequence>
<evidence type="ECO:0000313" key="1">
    <source>
        <dbReference type="EMBL" id="GBM64007.1"/>
    </source>
</evidence>
<dbReference type="EMBL" id="BGPR01001901">
    <property type="protein sequence ID" value="GBM64007.1"/>
    <property type="molecule type" value="Genomic_DNA"/>
</dbReference>
<evidence type="ECO:0000313" key="2">
    <source>
        <dbReference type="Proteomes" id="UP000499080"/>
    </source>
</evidence>
<name>A0A4Y2HFE6_ARAVE</name>
<keyword evidence="2" id="KW-1185">Reference proteome</keyword>